<dbReference type="Proteomes" id="UP001501196">
    <property type="component" value="Unassembled WGS sequence"/>
</dbReference>
<organism evidence="2 3">
    <name type="scientific">Agromyces tropicus</name>
    <dbReference type="NCBI Taxonomy" id="555371"/>
    <lineage>
        <taxon>Bacteria</taxon>
        <taxon>Bacillati</taxon>
        <taxon>Actinomycetota</taxon>
        <taxon>Actinomycetes</taxon>
        <taxon>Micrococcales</taxon>
        <taxon>Microbacteriaceae</taxon>
        <taxon>Agromyces</taxon>
    </lineage>
</organism>
<reference evidence="3" key="1">
    <citation type="journal article" date="2019" name="Int. J. Syst. Evol. Microbiol.">
        <title>The Global Catalogue of Microorganisms (GCM) 10K type strain sequencing project: providing services to taxonomists for standard genome sequencing and annotation.</title>
        <authorList>
            <consortium name="The Broad Institute Genomics Platform"/>
            <consortium name="The Broad Institute Genome Sequencing Center for Infectious Disease"/>
            <person name="Wu L."/>
            <person name="Ma J."/>
        </authorList>
    </citation>
    <scope>NUCLEOTIDE SEQUENCE [LARGE SCALE GENOMIC DNA]</scope>
    <source>
        <strain evidence="3">JCM 15672</strain>
    </source>
</reference>
<proteinExistence type="predicted"/>
<accession>A0ABN2U346</accession>
<sequence length="1104" mass="117695">MRPDRMIPDPEPGGALRGRPRRGRATIATGAAAGLVLALLSIPAAPGFAADDAMAEVEQVFTEPALAARPMARMWFPDAGAGASEEGLALVEKQVRDMAREGFGGVEVSFLADTSDYDNDDAAEIGWGTENWQRVLKRLLTTANSIEEGFKVDITITSHWPPIVNSIDPNDDEQQQEAASAYRKLTADDLGDVASIPLPPQKTRDYHNEFGTDKSAPFLFVDKLAAATLIRVESVAANGTPVFDLESLTDVTDAATALRDGDDDAGYAAGIPDRTYADANGIDYDAEVLAKFGPEPADPSFEGKIDEEGNRKRMADWQYVYAADLNGVAALDGYEPSAGDGLQAGDWVLFGSYHHGTGQVMSGGASVTIHNRSYATDYFSAGGVQKVFDFWDDHILDAEMVVLLQENGEQGTSIFEDSIEIHADSPLWTADLLSAMGADNGYDASEYAPILALGSAQSFDDPAMATRILEDKNLTLGDLYADEHAARISDWTSTFGYTYRAQAYTLAGLDIAAAAAAVDIPEGDNSTSGDGLRNIAAAVNLTGGELLSMETTTFSADINSTWQTVAREVNRDLSHGVNRSIFHGSAFARTFNDYADAWPGWNFVCCGNRSFSSYNARQVWWDDADTFSDYVARSQSVMQAGRADVDLAVLLGTDTGFQIQSGNSLQQLLDEGYSYNLLSESLLDEPSAVVEDGVLAPDGPAYGALIVKQAQRLSAPAVQKLVGYAESGLPVILYGTDLTRVYGTEKPGNTDADLQAALTSLLAIGNVAEASTQAEVSSLLAGWGVEPDVEHQVASLEASHRATDAADYYYLYNASTSSVLSGASVALEGEGVPYELDAWTGEMTPIAEYGVVDGRVIVDLDLEVRDAAIIALIGNGAADQLHAESVSDSGTVAYQNPNTVVLRTSEAGTYVIDGSGQRDPSVTVGAAPEAVSLADGWDLEIESWGPDPERNDVDPTLSKTTTAAFDDVALGSWSDLPATAEQLASLGVDSMNDVSGIGRYEQTFTLPKGWSGKVGAVLELTHADDMIAEVTVNGKTFDDVDHFTSTIELGTVLHQGTNTIQVKLDSTLGRRMVAEGRINSSQTYGLRDVNLVPYLETKVSLQGR</sequence>
<dbReference type="Pfam" id="PF17132">
    <property type="entry name" value="Glyco_hydro_106"/>
    <property type="match status" value="1"/>
</dbReference>
<dbReference type="InterPro" id="IPR053161">
    <property type="entry name" value="Ulvan_degrading_GH"/>
</dbReference>
<dbReference type="InterPro" id="IPR008979">
    <property type="entry name" value="Galactose-bd-like_sf"/>
</dbReference>
<protein>
    <recommendedName>
        <fullName evidence="4">Glycosyl hydrolases family 2 sugar binding domain-containing protein</fullName>
    </recommendedName>
</protein>
<comment type="caution">
    <text evidence="2">The sequence shown here is derived from an EMBL/GenBank/DDBJ whole genome shotgun (WGS) entry which is preliminary data.</text>
</comment>
<evidence type="ECO:0000313" key="3">
    <source>
        <dbReference type="Proteomes" id="UP001501196"/>
    </source>
</evidence>
<evidence type="ECO:0000313" key="2">
    <source>
        <dbReference type="EMBL" id="GAA2026679.1"/>
    </source>
</evidence>
<dbReference type="RefSeq" id="WP_344369544.1">
    <property type="nucleotide sequence ID" value="NZ_BAAAPW010000001.1"/>
</dbReference>
<dbReference type="PANTHER" id="PTHR36848">
    <property type="entry name" value="DNA-BINDING PROTEIN (PUTATIVE SECRETED PROTEIN)-RELATED"/>
    <property type="match status" value="1"/>
</dbReference>
<dbReference type="Gene3D" id="2.60.120.260">
    <property type="entry name" value="Galactose-binding domain-like"/>
    <property type="match status" value="1"/>
</dbReference>
<keyword evidence="3" id="KW-1185">Reference proteome</keyword>
<dbReference type="PANTHER" id="PTHR36848:SF2">
    <property type="entry name" value="SECRETED PROTEIN"/>
    <property type="match status" value="1"/>
</dbReference>
<evidence type="ECO:0000256" key="1">
    <source>
        <dbReference type="SAM" id="MobiDB-lite"/>
    </source>
</evidence>
<name>A0ABN2U346_9MICO</name>
<dbReference type="EMBL" id="BAAAPW010000001">
    <property type="protein sequence ID" value="GAA2026679.1"/>
    <property type="molecule type" value="Genomic_DNA"/>
</dbReference>
<gene>
    <name evidence="2" type="ORF">GCM10009819_07380</name>
</gene>
<evidence type="ECO:0008006" key="4">
    <source>
        <dbReference type="Google" id="ProtNLM"/>
    </source>
</evidence>
<dbReference type="SUPFAM" id="SSF49785">
    <property type="entry name" value="Galactose-binding domain-like"/>
    <property type="match status" value="1"/>
</dbReference>
<feature type="region of interest" description="Disordered" evidence="1">
    <location>
        <begin position="1"/>
        <end position="21"/>
    </location>
</feature>